<protein>
    <submittedName>
        <fullName evidence="2">Alpha-carbonic anhydrase domain-containing protein</fullName>
    </submittedName>
</protein>
<proteinExistence type="predicted"/>
<evidence type="ECO:0000313" key="2">
    <source>
        <dbReference type="WBParaSite" id="ES5_v2.g13058.t1"/>
    </source>
</evidence>
<dbReference type="Proteomes" id="UP000887579">
    <property type="component" value="Unplaced"/>
</dbReference>
<evidence type="ECO:0000313" key="1">
    <source>
        <dbReference type="Proteomes" id="UP000887579"/>
    </source>
</evidence>
<name>A0AC34F6Y6_9BILA</name>
<reference evidence="2" key="1">
    <citation type="submission" date="2022-11" db="UniProtKB">
        <authorList>
            <consortium name="WormBaseParasite"/>
        </authorList>
    </citation>
    <scope>IDENTIFICATION</scope>
</reference>
<organism evidence="1 2">
    <name type="scientific">Panagrolaimus sp. ES5</name>
    <dbReference type="NCBI Taxonomy" id="591445"/>
    <lineage>
        <taxon>Eukaryota</taxon>
        <taxon>Metazoa</taxon>
        <taxon>Ecdysozoa</taxon>
        <taxon>Nematoda</taxon>
        <taxon>Chromadorea</taxon>
        <taxon>Rhabditida</taxon>
        <taxon>Tylenchina</taxon>
        <taxon>Panagrolaimomorpha</taxon>
        <taxon>Panagrolaimoidea</taxon>
        <taxon>Panagrolaimidae</taxon>
        <taxon>Panagrolaimus</taxon>
    </lineage>
</organism>
<sequence length="231" mass="26497">MDENAAQAAAAAAVDAKKKKAAKHKLHQSPINITKDIVIHDKALKGRHLHVDYHKGEAEYVEVTNTGFLCVMKENAESRIAASHLKPDADYRLWQFHMHWSDDPHKGSEHCIDGHHFAAEESKEDNPVLTPIIKAIENAMKNEDKRAKIDEDFDLSKLLPEKHSYYTYEGSLTTSPFAECVMWTILRRHVTMSNEQLNILRQIIKHNSRILQDPHDRKVHSSFHLVPKPKH</sequence>
<dbReference type="WBParaSite" id="ES5_v2.g13058.t1">
    <property type="protein sequence ID" value="ES5_v2.g13058.t1"/>
    <property type="gene ID" value="ES5_v2.g13058"/>
</dbReference>
<accession>A0AC34F6Y6</accession>